<keyword evidence="2 18" id="KW-0723">Serine/threonine-protein kinase</keyword>
<keyword evidence="25" id="KW-1185">Reference proteome</keyword>
<dbReference type="Gene3D" id="1.10.510.10">
    <property type="entry name" value="Transferase(Phosphotransferase) domain 1"/>
    <property type="match status" value="1"/>
</dbReference>
<feature type="chain" id="PRO_5041957196" description="Receptor-like serine/threonine-protein kinase" evidence="21">
    <location>
        <begin position="29"/>
        <end position="832"/>
    </location>
</feature>
<feature type="transmembrane region" description="Helical" evidence="20">
    <location>
        <begin position="464"/>
        <end position="497"/>
    </location>
</feature>
<keyword evidence="6 21" id="KW-0732">Signal</keyword>
<reference evidence="24" key="1">
    <citation type="submission" date="2022-04" db="EMBL/GenBank/DDBJ databases">
        <title>A functionally conserved STORR gene fusion in Papaver species that diverged 16.8 million years ago.</title>
        <authorList>
            <person name="Catania T."/>
        </authorList>
    </citation>
    <scope>NUCLEOTIDE SEQUENCE</scope>
    <source>
        <strain evidence="24">S-188037</strain>
    </source>
</reference>
<evidence type="ECO:0000256" key="7">
    <source>
        <dbReference type="ARBA" id="ARBA00022734"/>
    </source>
</evidence>
<evidence type="ECO:0000256" key="5">
    <source>
        <dbReference type="ARBA" id="ARBA00022692"/>
    </source>
</evidence>
<dbReference type="InterPro" id="IPR011009">
    <property type="entry name" value="Kinase-like_dom_sf"/>
</dbReference>
<evidence type="ECO:0000256" key="4">
    <source>
        <dbReference type="ARBA" id="ARBA00022679"/>
    </source>
</evidence>
<dbReference type="InterPro" id="IPR051343">
    <property type="entry name" value="G-type_lectin_kinases/EP1-like"/>
</dbReference>
<comment type="subcellular location">
    <subcellularLocation>
        <location evidence="1">Membrane</location>
        <topology evidence="1">Single-pass type I membrane protein</topology>
    </subcellularLocation>
</comment>
<keyword evidence="14" id="KW-0675">Receptor</keyword>
<dbReference type="SUPFAM" id="SSF56112">
    <property type="entry name" value="Protein kinase-like (PK-like)"/>
    <property type="match status" value="1"/>
</dbReference>
<feature type="binding site" evidence="19">
    <location>
        <position position="561"/>
    </location>
    <ligand>
        <name>ATP</name>
        <dbReference type="ChEBI" id="CHEBI:30616"/>
    </ligand>
</feature>
<dbReference type="InterPro" id="IPR008271">
    <property type="entry name" value="Ser/Thr_kinase_AS"/>
</dbReference>
<dbReference type="PIRSF" id="PIRSF000641">
    <property type="entry name" value="SRK"/>
    <property type="match status" value="1"/>
</dbReference>
<dbReference type="Pfam" id="PF00069">
    <property type="entry name" value="Pkinase"/>
    <property type="match status" value="1"/>
</dbReference>
<keyword evidence="10 18" id="KW-0067">ATP-binding</keyword>
<keyword evidence="12 20" id="KW-0472">Membrane</keyword>
<keyword evidence="7" id="KW-0430">Lectin</keyword>
<evidence type="ECO:0000259" key="22">
    <source>
        <dbReference type="PROSITE" id="PS50011"/>
    </source>
</evidence>
<evidence type="ECO:0000256" key="2">
    <source>
        <dbReference type="ARBA" id="ARBA00022527"/>
    </source>
</evidence>
<dbReference type="InterPro" id="IPR001480">
    <property type="entry name" value="Bulb-type_lectin_dom"/>
</dbReference>
<evidence type="ECO:0000256" key="20">
    <source>
        <dbReference type="SAM" id="Phobius"/>
    </source>
</evidence>
<evidence type="ECO:0000256" key="17">
    <source>
        <dbReference type="ARBA" id="ARBA00048679"/>
    </source>
</evidence>
<evidence type="ECO:0000256" key="14">
    <source>
        <dbReference type="ARBA" id="ARBA00023170"/>
    </source>
</evidence>
<dbReference type="GO" id="GO:0004674">
    <property type="term" value="F:protein serine/threonine kinase activity"/>
    <property type="evidence" value="ECO:0007669"/>
    <property type="project" value="UniProtKB-KW"/>
</dbReference>
<dbReference type="FunFam" id="3.30.200.20:FF:000059">
    <property type="entry name" value="S-receptor-like serine/threonine-protein kinase"/>
    <property type="match status" value="1"/>
</dbReference>
<comment type="catalytic activity">
    <reaction evidence="17 18">
        <text>L-seryl-[protein] + ATP = O-phospho-L-seryl-[protein] + ADP + H(+)</text>
        <dbReference type="Rhea" id="RHEA:17989"/>
        <dbReference type="Rhea" id="RHEA-COMP:9863"/>
        <dbReference type="Rhea" id="RHEA-COMP:11604"/>
        <dbReference type="ChEBI" id="CHEBI:15378"/>
        <dbReference type="ChEBI" id="CHEBI:29999"/>
        <dbReference type="ChEBI" id="CHEBI:30616"/>
        <dbReference type="ChEBI" id="CHEBI:83421"/>
        <dbReference type="ChEBI" id="CHEBI:456216"/>
        <dbReference type="EC" id="2.7.11.1"/>
    </reaction>
</comment>
<dbReference type="Proteomes" id="UP001202328">
    <property type="component" value="Unassembled WGS sequence"/>
</dbReference>
<evidence type="ECO:0000313" key="24">
    <source>
        <dbReference type="EMBL" id="KAI3914339.1"/>
    </source>
</evidence>
<comment type="caution">
    <text evidence="24">The sequence shown here is derived from an EMBL/GenBank/DDBJ whole genome shotgun (WGS) entry which is preliminary data.</text>
</comment>
<evidence type="ECO:0000313" key="25">
    <source>
        <dbReference type="Proteomes" id="UP001202328"/>
    </source>
</evidence>
<dbReference type="GO" id="GO:0005524">
    <property type="term" value="F:ATP binding"/>
    <property type="evidence" value="ECO:0007669"/>
    <property type="project" value="UniProtKB-UniRule"/>
</dbReference>
<evidence type="ECO:0000256" key="10">
    <source>
        <dbReference type="ARBA" id="ARBA00022840"/>
    </source>
</evidence>
<evidence type="ECO:0000256" key="1">
    <source>
        <dbReference type="ARBA" id="ARBA00004479"/>
    </source>
</evidence>
<protein>
    <recommendedName>
        <fullName evidence="18">Receptor-like serine/threonine-protein kinase</fullName>
        <ecNumber evidence="18">2.7.11.1</ecNumber>
    </recommendedName>
</protein>
<dbReference type="AlphaFoldDB" id="A0AAD4SME5"/>
<dbReference type="InterPro" id="IPR024171">
    <property type="entry name" value="SRK-like_kinase"/>
</dbReference>
<dbReference type="SMART" id="SM00220">
    <property type="entry name" value="S_TKc"/>
    <property type="match status" value="1"/>
</dbReference>
<evidence type="ECO:0000256" key="11">
    <source>
        <dbReference type="ARBA" id="ARBA00022989"/>
    </source>
</evidence>
<dbReference type="SUPFAM" id="SSF51110">
    <property type="entry name" value="alpha-D-mannose-specific plant lectins"/>
    <property type="match status" value="1"/>
</dbReference>
<evidence type="ECO:0000256" key="13">
    <source>
        <dbReference type="ARBA" id="ARBA00023157"/>
    </source>
</evidence>
<dbReference type="PROSITE" id="PS50927">
    <property type="entry name" value="BULB_LECTIN"/>
    <property type="match status" value="1"/>
</dbReference>
<dbReference type="CDD" id="cd14066">
    <property type="entry name" value="STKc_IRAK"/>
    <property type="match status" value="1"/>
</dbReference>
<dbReference type="EC" id="2.7.11.1" evidence="18"/>
<feature type="signal peptide" evidence="21">
    <location>
        <begin position="1"/>
        <end position="28"/>
    </location>
</feature>
<dbReference type="PROSITE" id="PS50011">
    <property type="entry name" value="PROTEIN_KINASE_DOM"/>
    <property type="match status" value="1"/>
</dbReference>
<evidence type="ECO:0000256" key="19">
    <source>
        <dbReference type="PROSITE-ProRule" id="PRU10141"/>
    </source>
</evidence>
<dbReference type="InterPro" id="IPR000719">
    <property type="entry name" value="Prot_kinase_dom"/>
</dbReference>
<evidence type="ECO:0000256" key="3">
    <source>
        <dbReference type="ARBA" id="ARBA00022536"/>
    </source>
</evidence>
<keyword evidence="11 20" id="KW-1133">Transmembrane helix</keyword>
<evidence type="ECO:0000256" key="12">
    <source>
        <dbReference type="ARBA" id="ARBA00023136"/>
    </source>
</evidence>
<keyword evidence="4 18" id="KW-0808">Transferase</keyword>
<gene>
    <name evidence="24" type="ORF">MKW98_014946</name>
</gene>
<dbReference type="Gene3D" id="2.90.10.10">
    <property type="entry name" value="Bulb-type lectin domain"/>
    <property type="match status" value="2"/>
</dbReference>
<dbReference type="PANTHER" id="PTHR47976:SF15">
    <property type="entry name" value="G-TYPE LECTIN S-RECEPTOR-LIKE SERINE_THREONINE-PROTEIN KINASE RLK1"/>
    <property type="match status" value="1"/>
</dbReference>
<evidence type="ECO:0000256" key="6">
    <source>
        <dbReference type="ARBA" id="ARBA00022729"/>
    </source>
</evidence>
<dbReference type="GO" id="GO:0016020">
    <property type="term" value="C:membrane"/>
    <property type="evidence" value="ECO:0007669"/>
    <property type="project" value="UniProtKB-SubCell"/>
</dbReference>
<keyword evidence="5 20" id="KW-0812">Transmembrane</keyword>
<proteinExistence type="inferred from homology"/>
<sequence length="832" mass="93842">MSTSVTLHVHFPFLFLLLLLLLTIDSNAQNYKNVSVGDSLTASDANTSWRSPSGDFAFGFRPTLQDNNLFLLAIWFDKIPDKTVVWFANDGDNRGDLQIQKGSRVELNNYGKLILNDPQRNELWSAGGNANSAAMLDNGNFVLGSTSSAEYLWESFNHPTDTILPTQELQVNSGLYSRETNYSYSKGRFRLRLSEDGYLALNVAAYPSSSESNYNAYYYFSGPFNNDGLKAGYAAVFNQSGYIYVNIGDGTKVLLSNKTILPIRDVYYRATLDFDGFFTQYSHPRSKNEEQVWSTVWSIPNDICLVISTQGSGACGYNSICTRTNESRALCKCPPKFSFADPNNTYGGCRPDFVQGCQANEWTTKPDSFELETLENVDWPLSDYDELEDYSIEECRASCLSDCLCDVAIFRNGTCWKKRLPLSNGKIDDGINGVALIKIRKDNLSEPHGYLPQPPDEKNGRSTFILVGSLLLGSSILFNFMFLATAFYHNSLAFVVCYTGKKLRRKTQDSSVSRSSLRSFTYQELEEATNGFEDELGRGAFGIVYKGLIEEMDSTRFVAVKRLDKVLREGEKEFRTEVSVIGQTHHKNLVQLLGFCEERQHRLLIYEFMSNGSLADHLFGNSKPEWNRRVQIAFGISRGLTYLHEECSTQIIHCDIKPQNILLDDSFTARISDFGLAKLLMTNQTQTCTGIRGTRGYVAPEWFRNAPVSAKVDVYSFGVMLLEIICCKKGVLLELGEEEIKAVLTEWAYECFKKGSLEDLVEDDEEVINDMRRFETLVMIAIWCIQDEPSNRPSMKKVTQMLEGVIEVTVPPCPYQFKEYVGVGNNSEFNDV</sequence>
<comment type="catalytic activity">
    <reaction evidence="16 18">
        <text>L-threonyl-[protein] + ATP = O-phospho-L-threonyl-[protein] + ADP + H(+)</text>
        <dbReference type="Rhea" id="RHEA:46608"/>
        <dbReference type="Rhea" id="RHEA-COMP:11060"/>
        <dbReference type="Rhea" id="RHEA-COMP:11605"/>
        <dbReference type="ChEBI" id="CHEBI:15378"/>
        <dbReference type="ChEBI" id="CHEBI:30013"/>
        <dbReference type="ChEBI" id="CHEBI:30616"/>
        <dbReference type="ChEBI" id="CHEBI:61977"/>
        <dbReference type="ChEBI" id="CHEBI:456216"/>
        <dbReference type="EC" id="2.7.11.1"/>
    </reaction>
</comment>
<keyword evidence="3" id="KW-0245">EGF-like domain</keyword>
<name>A0AAD4SME5_9MAGN</name>
<keyword evidence="13" id="KW-1015">Disulfide bond</keyword>
<evidence type="ECO:0000256" key="16">
    <source>
        <dbReference type="ARBA" id="ARBA00047899"/>
    </source>
</evidence>
<evidence type="ECO:0000256" key="15">
    <source>
        <dbReference type="ARBA" id="ARBA00023180"/>
    </source>
</evidence>
<evidence type="ECO:0000256" key="9">
    <source>
        <dbReference type="ARBA" id="ARBA00022777"/>
    </source>
</evidence>
<accession>A0AAD4SME5</accession>
<dbReference type="SMART" id="SM00108">
    <property type="entry name" value="B_lectin"/>
    <property type="match status" value="1"/>
</dbReference>
<dbReference type="GO" id="GO:0030246">
    <property type="term" value="F:carbohydrate binding"/>
    <property type="evidence" value="ECO:0007669"/>
    <property type="project" value="UniProtKB-KW"/>
</dbReference>
<dbReference type="FunFam" id="2.90.10.10:FF:000013">
    <property type="entry name" value="G-type lectin S-receptor-like serine/threonine-protein kinase LECRK1"/>
    <property type="match status" value="1"/>
</dbReference>
<evidence type="ECO:0000259" key="23">
    <source>
        <dbReference type="PROSITE" id="PS50927"/>
    </source>
</evidence>
<keyword evidence="15" id="KW-0325">Glycoprotein</keyword>
<dbReference type="PROSITE" id="PS00108">
    <property type="entry name" value="PROTEIN_KINASE_ST"/>
    <property type="match status" value="1"/>
</dbReference>
<feature type="domain" description="Bulb-type lectin" evidence="23">
    <location>
        <begin position="31"/>
        <end position="156"/>
    </location>
</feature>
<organism evidence="24 25">
    <name type="scientific">Papaver atlanticum</name>
    <dbReference type="NCBI Taxonomy" id="357466"/>
    <lineage>
        <taxon>Eukaryota</taxon>
        <taxon>Viridiplantae</taxon>
        <taxon>Streptophyta</taxon>
        <taxon>Embryophyta</taxon>
        <taxon>Tracheophyta</taxon>
        <taxon>Spermatophyta</taxon>
        <taxon>Magnoliopsida</taxon>
        <taxon>Ranunculales</taxon>
        <taxon>Papaveraceae</taxon>
        <taxon>Papaveroideae</taxon>
        <taxon>Papaver</taxon>
    </lineage>
</organism>
<evidence type="ECO:0000256" key="21">
    <source>
        <dbReference type="SAM" id="SignalP"/>
    </source>
</evidence>
<dbReference type="InterPro" id="IPR017441">
    <property type="entry name" value="Protein_kinase_ATP_BS"/>
</dbReference>
<evidence type="ECO:0000256" key="8">
    <source>
        <dbReference type="ARBA" id="ARBA00022741"/>
    </source>
</evidence>
<dbReference type="Gene3D" id="3.30.200.20">
    <property type="entry name" value="Phosphorylase Kinase, domain 1"/>
    <property type="match status" value="1"/>
</dbReference>
<dbReference type="Pfam" id="PF01453">
    <property type="entry name" value="B_lectin"/>
    <property type="match status" value="1"/>
</dbReference>
<dbReference type="PROSITE" id="PS00107">
    <property type="entry name" value="PROTEIN_KINASE_ATP"/>
    <property type="match status" value="1"/>
</dbReference>
<dbReference type="PANTHER" id="PTHR47976">
    <property type="entry name" value="G-TYPE LECTIN S-RECEPTOR-LIKE SERINE/THREONINE-PROTEIN KINASE SD2-5"/>
    <property type="match status" value="1"/>
</dbReference>
<keyword evidence="9 18" id="KW-0418">Kinase</keyword>
<dbReference type="InterPro" id="IPR036426">
    <property type="entry name" value="Bulb-type_lectin_dom_sf"/>
</dbReference>
<comment type="similarity">
    <text evidence="18">Belongs to the protein kinase superfamily. Ser/Thr protein kinase family.</text>
</comment>
<dbReference type="FunFam" id="1.10.510.10:FF:000237">
    <property type="entry name" value="G-type lectin S-receptor-like serine/threonine-protein kinase"/>
    <property type="match status" value="1"/>
</dbReference>
<feature type="domain" description="Protein kinase" evidence="22">
    <location>
        <begin position="530"/>
        <end position="806"/>
    </location>
</feature>
<evidence type="ECO:0000256" key="18">
    <source>
        <dbReference type="PIRNR" id="PIRNR000641"/>
    </source>
</evidence>
<dbReference type="EMBL" id="JAJJMB010009331">
    <property type="protein sequence ID" value="KAI3914339.1"/>
    <property type="molecule type" value="Genomic_DNA"/>
</dbReference>
<keyword evidence="8 18" id="KW-0547">Nucleotide-binding</keyword>